<organism evidence="2 3">
    <name type="scientific">Flavobacterium psychrophilum (strain ATCC 49511 / DSM 21280 / CIP 103535 / JIP02/86)</name>
    <dbReference type="NCBI Taxonomy" id="402612"/>
    <lineage>
        <taxon>Bacteria</taxon>
        <taxon>Pseudomonadati</taxon>
        <taxon>Bacteroidota</taxon>
        <taxon>Flavobacteriia</taxon>
        <taxon>Flavobacteriales</taxon>
        <taxon>Flavobacteriaceae</taxon>
        <taxon>Flavobacterium</taxon>
    </lineage>
</organism>
<dbReference type="RefSeq" id="WP_011964262.1">
    <property type="nucleotide sequence ID" value="NC_009613.3"/>
</dbReference>
<dbReference type="STRING" id="402612.FP2166"/>
<dbReference type="InterPro" id="IPR027417">
    <property type="entry name" value="P-loop_NTPase"/>
</dbReference>
<dbReference type="NCBIfam" id="NF045780">
    <property type="entry name" value="TrlF_fam_ATP"/>
    <property type="match status" value="1"/>
</dbReference>
<dbReference type="Gene3D" id="3.40.50.300">
    <property type="entry name" value="P-loop containing nucleotide triphosphate hydrolases"/>
    <property type="match status" value="2"/>
</dbReference>
<dbReference type="InterPro" id="IPR054787">
    <property type="entry name" value="TrlF_ATPase"/>
</dbReference>
<dbReference type="EnsemblBacteria" id="CAL44227">
    <property type="protein sequence ID" value="CAL44227"/>
    <property type="gene ID" value="FP2166"/>
</dbReference>
<evidence type="ECO:0000313" key="2">
    <source>
        <dbReference type="EMBL" id="CAL44227.1"/>
    </source>
</evidence>
<evidence type="ECO:0000313" key="3">
    <source>
        <dbReference type="Proteomes" id="UP000006394"/>
    </source>
</evidence>
<dbReference type="KEGG" id="fps:FP2166"/>
<name>A6H1K3_FLAPJ</name>
<protein>
    <recommendedName>
        <fullName evidence="4">ATPase involved in DNA repair</fullName>
    </recommendedName>
</protein>
<keyword evidence="3" id="KW-1185">Reference proteome</keyword>
<dbReference type="SUPFAM" id="SSF52540">
    <property type="entry name" value="P-loop containing nucleoside triphosphate hydrolases"/>
    <property type="match status" value="2"/>
</dbReference>
<dbReference type="eggNOG" id="COG1196">
    <property type="taxonomic scope" value="Bacteria"/>
</dbReference>
<dbReference type="GeneID" id="66551647"/>
<reference evidence="2 3" key="1">
    <citation type="journal article" date="2007" name="Nat. Biotechnol.">
        <title>Complete genome sequence of the fish pathogen Flavobacterium psychrophilum.</title>
        <authorList>
            <person name="Duchaud E."/>
            <person name="Boussaha M."/>
            <person name="Loux V."/>
            <person name="Bernardet J.F."/>
            <person name="Michel C."/>
            <person name="Kerouault B."/>
            <person name="Mondot S."/>
            <person name="Nicolas P."/>
            <person name="Bossy R."/>
            <person name="Caron C."/>
            <person name="Bessieres P."/>
            <person name="Gibrat J.F."/>
            <person name="Claverol S."/>
            <person name="Dumetz F."/>
            <person name="Le Henaff M."/>
            <person name="Benmansour A."/>
        </authorList>
    </citation>
    <scope>NUCLEOTIDE SEQUENCE [LARGE SCALE GENOMIC DNA]</scope>
    <source>
        <strain evidence="3">ATCC 49511 / DSM 21280 / CIP 103535 / JIP02/86</strain>
    </source>
</reference>
<sequence>MKNRGSEWRKWDLHVHTKGTNKNDQFTSDSTESFFELFFKKAIENNIRAIGITDYFSIDNYRKAINYVALVESKLKDDGSNIFNVSEVIFIKNIFIFPNVELRMMPSTGIGKLINIHCIFNPEYVSQLENDFFGSIINQERFKMNRQGIIDYGKSLKPNLQDDKLLYKEGINNFVINPIDIKDLIDKNINFKRNSIIVVSNSNIDGNSGLQKHYDLFENEAGSLDGVRRTIYNISDAIFSTNKKDIQYFLGKRLDEKEDVTEIEKIKEREQVVLERGSLKPCLVGCDAHTEDDLFNRFTWIKSDLNFQGLRQIIFEPEQRVKIQAEEPDFKEDKLVIDEVKFISPDNTFSSEPIKFNRNLNVIIGGKSSGKSILLYNIAKTLLADRKILKNENPPFNYRYEFGADLDFEVKILSGNTQSINRNDDEPSILSQIKYIPQNYLSKLAEPENKKGNDLLKLVRGLLLEDEEYKNKYQEFLNKVKSNDSNRESLINNYFEIQNKIVELKKDLISKGNEEVLDTSIKTNEGKIKKLKEDIGLSEEQILEYNTYNNELEQIEIEIRKIRSDYSKINSFHTDAKNILNELVQKKDMVLNSLEDDSIKEYFKTDLNIINQSLVSLESSIELVKLDSERKFVNDNIFKQTFSDKSKRKQALDTLLQPFVKNQEIKKQITDIEKLVVDDKQKLSVINQFKKDIKNNEDALENEKGKIFSTYIENFNEYKNIISELEERTKLLESDNLKIDGIPKFNFPKFQNKIIEISDGRVSSYKNYSIFNEDKKGTSDFELDAFIVELKNVFSSMVESKDYSFNSKSDIKTAIKILLDDYFFDYWEVIYDNDTLTKMSTGKASFVILMLIVGLSKSKAPILIDQPEDNLDNRSITKDLVEYLRSKKLDRQIILVTHNPNVVVNADAENVIVANQKGQNDKVTTSPFQFDYINGSIENTKPFDKIETDLLKSMGIREHIADIVEGGKEAFRKREKKYGF</sequence>
<dbReference type="HOGENOM" id="CLU_006611_0_1_10"/>
<dbReference type="InterPro" id="IPR016195">
    <property type="entry name" value="Pol/histidinol_Pase-like"/>
</dbReference>
<dbReference type="Gene3D" id="3.20.20.140">
    <property type="entry name" value="Metal-dependent hydrolases"/>
    <property type="match status" value="1"/>
</dbReference>
<feature type="coiled-coil region" evidence="1">
    <location>
        <begin position="538"/>
        <end position="565"/>
    </location>
</feature>
<feature type="coiled-coil region" evidence="1">
    <location>
        <begin position="686"/>
        <end position="735"/>
    </location>
</feature>
<dbReference type="PATRIC" id="fig|402612.5.peg.2204"/>
<dbReference type="Proteomes" id="UP000006394">
    <property type="component" value="Chromosome"/>
</dbReference>
<accession>A6H1K3</accession>
<dbReference type="OrthoDB" id="9791620at2"/>
<evidence type="ECO:0008006" key="4">
    <source>
        <dbReference type="Google" id="ProtNLM"/>
    </source>
</evidence>
<gene>
    <name evidence="2" type="ordered locus">FP2166</name>
</gene>
<dbReference type="SUPFAM" id="SSF89550">
    <property type="entry name" value="PHP domain-like"/>
    <property type="match status" value="1"/>
</dbReference>
<dbReference type="EMBL" id="AM398681">
    <property type="protein sequence ID" value="CAL44227.1"/>
    <property type="molecule type" value="Genomic_DNA"/>
</dbReference>
<evidence type="ECO:0000256" key="1">
    <source>
        <dbReference type="SAM" id="Coils"/>
    </source>
</evidence>
<keyword evidence="1" id="KW-0175">Coiled coil</keyword>
<dbReference type="AlphaFoldDB" id="A6H1K3"/>
<proteinExistence type="predicted"/>